<keyword evidence="2" id="KW-0472">Membrane</keyword>
<comment type="caution">
    <text evidence="3">The sequence shown here is derived from an EMBL/GenBank/DDBJ whole genome shotgun (WGS) entry which is preliminary data.</text>
</comment>
<dbReference type="AlphaFoldDB" id="A0AAD2CPB8"/>
<evidence type="ECO:0000313" key="4">
    <source>
        <dbReference type="Proteomes" id="UP001295423"/>
    </source>
</evidence>
<keyword evidence="2" id="KW-1133">Transmembrane helix</keyword>
<dbReference type="Proteomes" id="UP001295423">
    <property type="component" value="Unassembled WGS sequence"/>
</dbReference>
<proteinExistence type="predicted"/>
<name>A0AAD2CPB8_9STRA</name>
<evidence type="ECO:0000256" key="2">
    <source>
        <dbReference type="SAM" id="Phobius"/>
    </source>
</evidence>
<keyword evidence="4" id="KW-1185">Reference proteome</keyword>
<sequence length="210" mass="23944">MPDQHADIEESDSQDISEIRRKALALLERCGGNSDEEIDYDDEDDEDDEETNAKDSKSPEMKHIHSSELLKEKDDGIEEGKGGRRSPRRRKRNGDASSGDTNDDDDDDEERSYGDEELDPLVKAVRELSYSLETEMVERQDSTVSRLTDMNGGITGSICWCCKCCCCQRWSRRTQCLVVWIIVIVSLAVSYYLFLTQYPHLKRRQHAGGV</sequence>
<evidence type="ECO:0000256" key="1">
    <source>
        <dbReference type="SAM" id="MobiDB-lite"/>
    </source>
</evidence>
<dbReference type="EMBL" id="CAKOGP040001001">
    <property type="protein sequence ID" value="CAJ1941223.1"/>
    <property type="molecule type" value="Genomic_DNA"/>
</dbReference>
<keyword evidence="2" id="KW-0812">Transmembrane</keyword>
<gene>
    <name evidence="3" type="ORF">CYCCA115_LOCUS7414</name>
</gene>
<protein>
    <submittedName>
        <fullName evidence="3">Uncharacterized protein</fullName>
    </submittedName>
</protein>
<feature type="compositionally biased region" description="Acidic residues" evidence="1">
    <location>
        <begin position="101"/>
        <end position="118"/>
    </location>
</feature>
<feature type="compositionally biased region" description="Acidic residues" evidence="1">
    <location>
        <begin position="34"/>
        <end position="50"/>
    </location>
</feature>
<evidence type="ECO:0000313" key="3">
    <source>
        <dbReference type="EMBL" id="CAJ1941223.1"/>
    </source>
</evidence>
<feature type="compositionally biased region" description="Basic and acidic residues" evidence="1">
    <location>
        <begin position="51"/>
        <end position="82"/>
    </location>
</feature>
<organism evidence="3 4">
    <name type="scientific">Cylindrotheca closterium</name>
    <dbReference type="NCBI Taxonomy" id="2856"/>
    <lineage>
        <taxon>Eukaryota</taxon>
        <taxon>Sar</taxon>
        <taxon>Stramenopiles</taxon>
        <taxon>Ochrophyta</taxon>
        <taxon>Bacillariophyta</taxon>
        <taxon>Bacillariophyceae</taxon>
        <taxon>Bacillariophycidae</taxon>
        <taxon>Bacillariales</taxon>
        <taxon>Bacillariaceae</taxon>
        <taxon>Cylindrotheca</taxon>
    </lineage>
</organism>
<accession>A0AAD2CPB8</accession>
<feature type="region of interest" description="Disordered" evidence="1">
    <location>
        <begin position="28"/>
        <end position="118"/>
    </location>
</feature>
<feature type="transmembrane region" description="Helical" evidence="2">
    <location>
        <begin position="177"/>
        <end position="195"/>
    </location>
</feature>
<feature type="compositionally biased region" description="Basic residues" evidence="1">
    <location>
        <begin position="83"/>
        <end position="92"/>
    </location>
</feature>
<reference evidence="3" key="1">
    <citation type="submission" date="2023-08" db="EMBL/GenBank/DDBJ databases">
        <authorList>
            <person name="Audoor S."/>
            <person name="Bilcke G."/>
        </authorList>
    </citation>
    <scope>NUCLEOTIDE SEQUENCE</scope>
</reference>